<gene>
    <name evidence="1" type="ORF">J9253_05860</name>
</gene>
<name>A0ABX7WWA0_9GAMM</name>
<accession>A0ABX7WWA0</accession>
<reference evidence="1 2" key="1">
    <citation type="submission" date="2021-04" db="EMBL/GenBank/DDBJ databases">
        <title>Genomics, taxonomy and metabolism of representatives of sulfur bacteria of the genus Thiothrix: Thiothrix fructosivorans QT, Thiothrix unzii A1T and three new species, Thiothrix subterranea sp. nov., Thiothrix litoralis sp. nov. and 'Candidatus Thiothrix anitrata' sp. nov.</title>
        <authorList>
            <person name="Ravin N.V."/>
            <person name="Smolyakov D."/>
            <person name="Rudenko T.S."/>
            <person name="Mardanov A.V."/>
            <person name="Beletsky A.V."/>
            <person name="Markov N.D."/>
            <person name="Fomenkov A.I."/>
            <person name="Roberts R.J."/>
            <person name="Karnachuk O.V."/>
            <person name="Novikov A."/>
            <person name="Grabovich M.Y."/>
        </authorList>
    </citation>
    <scope>NUCLEOTIDE SEQUENCE [LARGE SCALE GENOMIC DNA]</scope>
    <source>
        <strain evidence="1 2">AS</strain>
    </source>
</reference>
<organism evidence="1 2">
    <name type="scientific">Thiothrix litoralis</name>
    <dbReference type="NCBI Taxonomy" id="2891210"/>
    <lineage>
        <taxon>Bacteria</taxon>
        <taxon>Pseudomonadati</taxon>
        <taxon>Pseudomonadota</taxon>
        <taxon>Gammaproteobacteria</taxon>
        <taxon>Thiotrichales</taxon>
        <taxon>Thiotrichaceae</taxon>
        <taxon>Thiothrix</taxon>
    </lineage>
</organism>
<dbReference type="Proteomes" id="UP000672039">
    <property type="component" value="Chromosome"/>
</dbReference>
<evidence type="ECO:0000313" key="2">
    <source>
        <dbReference type="Proteomes" id="UP000672039"/>
    </source>
</evidence>
<sequence length="635" mass="69271">MANGFDLTVFNGLSPRTSRRLLREAMATVAENVYLLHGNVAPGRLPLDAGIGVLLGTRSLYRHCGTWLSYPGKVYFAQRVMPGETGERLYIAGNGEPVVRDCDGTTYNLAINKPAAALAVVASPTDYSVYTYRFSGFYEGADGGMYDKATITPAVVDAGKEYTFAPPARVTAPAESEFGVSVEVLKGADLLGIVYSSNTYRAGNSDLYLNGNQVIASLFDRTSGTDTAFDDGTLNPVLMALKLTYSAADSASLTRAYAYTYVTAWGEESQPSDASDLVLVDAGNDVVLSGFVASPHGNVDRIRLYRTDSSGAFRFVAEFPDTQAVYTDNNLDTELGEVLPSATWEPPPADLQGLVGMPNGFMAGFAGNVLYFSEINQPHAWPVEYTLTKIDGNIVGICGAFENSLVVATTKHPYIVTGYTPDTMTATKVSAFEPCLSAFSLVDMGVYGVGYASSNGLVIVRAGSAEVFTEPMITPEQWRNHSPETMRCGWHKERLHVVSGLVHWVFHLRDGDDLLTTETNFPTALWQDTEVDALWTAEDGKLWKHGEGIQAVLMWRSGETQYPRPASFVRAKIEADEHPVTLLLFADGVEVYRQDTDDDEPFYLPVLPRAKHWMVGVLSLFEVHRVVVTDGHIQL</sequence>
<protein>
    <submittedName>
        <fullName evidence="1">Uncharacterized protein</fullName>
    </submittedName>
</protein>
<keyword evidence="2" id="KW-1185">Reference proteome</keyword>
<dbReference type="RefSeq" id="WP_210223724.1">
    <property type="nucleotide sequence ID" value="NZ_CP072801.1"/>
</dbReference>
<dbReference type="EMBL" id="CP072801">
    <property type="protein sequence ID" value="QTR47457.1"/>
    <property type="molecule type" value="Genomic_DNA"/>
</dbReference>
<proteinExistence type="predicted"/>
<evidence type="ECO:0000313" key="1">
    <source>
        <dbReference type="EMBL" id="QTR47457.1"/>
    </source>
</evidence>